<evidence type="ECO:0000256" key="5">
    <source>
        <dbReference type="ARBA" id="ARBA00022801"/>
    </source>
</evidence>
<feature type="transmembrane region" description="Helical" evidence="8">
    <location>
        <begin position="76"/>
        <end position="92"/>
    </location>
</feature>
<feature type="non-terminal residue" evidence="9">
    <location>
        <position position="1"/>
    </location>
</feature>
<dbReference type="AlphaFoldDB" id="A0A1T4PKZ7"/>
<reference evidence="10" key="1">
    <citation type="submission" date="2017-02" db="EMBL/GenBank/DDBJ databases">
        <authorList>
            <person name="Varghese N."/>
            <person name="Submissions S."/>
        </authorList>
    </citation>
    <scope>NUCLEOTIDE SEQUENCE [LARGE SCALE GENOMIC DNA]</scope>
    <source>
        <strain evidence="10">ATCC 25662</strain>
    </source>
</reference>
<name>A0A1T4PKZ7_9FIRM</name>
<feature type="transmembrane region" description="Helical" evidence="8">
    <location>
        <begin position="37"/>
        <end position="56"/>
    </location>
</feature>
<evidence type="ECO:0000256" key="6">
    <source>
        <dbReference type="ARBA" id="ARBA00022989"/>
    </source>
</evidence>
<organism evidence="9 10">
    <name type="scientific">Anaerorhabdus furcosa</name>
    <dbReference type="NCBI Taxonomy" id="118967"/>
    <lineage>
        <taxon>Bacteria</taxon>
        <taxon>Bacillati</taxon>
        <taxon>Bacillota</taxon>
        <taxon>Erysipelotrichia</taxon>
        <taxon>Erysipelotrichales</taxon>
        <taxon>Erysipelotrichaceae</taxon>
        <taxon>Anaerorhabdus</taxon>
    </lineage>
</organism>
<keyword evidence="4 8" id="KW-0812">Transmembrane</keyword>
<keyword evidence="6 8" id="KW-1133">Transmembrane helix</keyword>
<keyword evidence="1" id="KW-1003">Cell membrane</keyword>
<evidence type="ECO:0000256" key="7">
    <source>
        <dbReference type="ARBA" id="ARBA00023136"/>
    </source>
</evidence>
<dbReference type="Pfam" id="PF04647">
    <property type="entry name" value="AgrB"/>
    <property type="match status" value="1"/>
</dbReference>
<dbReference type="EMBL" id="FUWY01000006">
    <property type="protein sequence ID" value="SJZ92162.1"/>
    <property type="molecule type" value="Genomic_DNA"/>
</dbReference>
<dbReference type="RefSeq" id="WP_200804806.1">
    <property type="nucleotide sequence ID" value="NZ_FUWY01000006.1"/>
</dbReference>
<evidence type="ECO:0000313" key="9">
    <source>
        <dbReference type="EMBL" id="SJZ92162.1"/>
    </source>
</evidence>
<evidence type="ECO:0000256" key="2">
    <source>
        <dbReference type="ARBA" id="ARBA00022654"/>
    </source>
</evidence>
<keyword evidence="3" id="KW-0645">Protease</keyword>
<dbReference type="GO" id="GO:0008233">
    <property type="term" value="F:peptidase activity"/>
    <property type="evidence" value="ECO:0007669"/>
    <property type="project" value="UniProtKB-KW"/>
</dbReference>
<dbReference type="Proteomes" id="UP000243297">
    <property type="component" value="Unassembled WGS sequence"/>
</dbReference>
<keyword evidence="10" id="KW-1185">Reference proteome</keyword>
<gene>
    <name evidence="9" type="ORF">SAMN02745191_2090</name>
</gene>
<evidence type="ECO:0000313" key="10">
    <source>
        <dbReference type="Proteomes" id="UP000243297"/>
    </source>
</evidence>
<evidence type="ECO:0000256" key="1">
    <source>
        <dbReference type="ARBA" id="ARBA00022475"/>
    </source>
</evidence>
<dbReference type="GO" id="GO:0016020">
    <property type="term" value="C:membrane"/>
    <property type="evidence" value="ECO:0007669"/>
    <property type="project" value="InterPro"/>
</dbReference>
<evidence type="ECO:0000256" key="4">
    <source>
        <dbReference type="ARBA" id="ARBA00022692"/>
    </source>
</evidence>
<sequence>CFVAIRKYSGGYHAKTIFRCNLISYFLYFSGLALNKLLSINFLIPLLLISFLYLWIKGAIYSVDQFEFKFQDKQTNKLKIILIILLVLIALYKKSQYLGLLTLVMLQVVLMNIVKERGINHENC</sequence>
<protein>
    <submittedName>
        <fullName evidence="9">Accessory gene regulator B</fullName>
    </submittedName>
</protein>
<keyword evidence="2" id="KW-0673">Quorum sensing</keyword>
<dbReference type="STRING" id="118967.SAMN02745191_2090"/>
<keyword evidence="5" id="KW-0378">Hydrolase</keyword>
<feature type="transmembrane region" description="Helical" evidence="8">
    <location>
        <begin position="98"/>
        <end position="114"/>
    </location>
</feature>
<evidence type="ECO:0000256" key="8">
    <source>
        <dbReference type="SAM" id="Phobius"/>
    </source>
</evidence>
<proteinExistence type="predicted"/>
<evidence type="ECO:0000256" key="3">
    <source>
        <dbReference type="ARBA" id="ARBA00022670"/>
    </source>
</evidence>
<dbReference type="GO" id="GO:0006508">
    <property type="term" value="P:proteolysis"/>
    <property type="evidence" value="ECO:0007669"/>
    <property type="project" value="UniProtKB-KW"/>
</dbReference>
<dbReference type="GO" id="GO:0009372">
    <property type="term" value="P:quorum sensing"/>
    <property type="evidence" value="ECO:0007669"/>
    <property type="project" value="UniProtKB-KW"/>
</dbReference>
<keyword evidence="7 8" id="KW-0472">Membrane</keyword>
<accession>A0A1T4PKZ7</accession>
<dbReference type="InterPro" id="IPR006741">
    <property type="entry name" value="AgrB"/>
</dbReference>